<evidence type="ECO:0000256" key="2">
    <source>
        <dbReference type="ARBA" id="ARBA00022679"/>
    </source>
</evidence>
<dbReference type="InterPro" id="IPR018357">
    <property type="entry name" value="Hexapep_transf_CS"/>
</dbReference>
<dbReference type="Gene3D" id="3.40.50.20">
    <property type="match status" value="1"/>
</dbReference>
<keyword evidence="3" id="KW-0677">Repeat</keyword>
<evidence type="ECO:0000313" key="9">
    <source>
        <dbReference type="Proteomes" id="UP000236738"/>
    </source>
</evidence>
<dbReference type="RefSeq" id="WP_103914198.1">
    <property type="nucleotide sequence ID" value="NZ_FNUS01000005.1"/>
</dbReference>
<dbReference type="PROSITE" id="PS00101">
    <property type="entry name" value="HEXAPEP_TRANSFERASES"/>
    <property type="match status" value="1"/>
</dbReference>
<dbReference type="CDD" id="cd03360">
    <property type="entry name" value="LbH_AT_putative"/>
    <property type="match status" value="1"/>
</dbReference>
<name>A0A1H6A2L5_9FLAO</name>
<keyword evidence="2 8" id="KW-0808">Transferase</keyword>
<evidence type="ECO:0000313" key="8">
    <source>
        <dbReference type="EMBL" id="SEG42969.1"/>
    </source>
</evidence>
<evidence type="ECO:0000256" key="5">
    <source>
        <dbReference type="PIRSR" id="PIRSR620019-1"/>
    </source>
</evidence>
<dbReference type="Pfam" id="PF17836">
    <property type="entry name" value="PglD_N"/>
    <property type="match status" value="1"/>
</dbReference>
<keyword evidence="9" id="KW-1185">Reference proteome</keyword>
<feature type="binding site" evidence="6">
    <location>
        <begin position="10"/>
        <end position="12"/>
    </location>
    <ligand>
        <name>substrate</name>
    </ligand>
</feature>
<dbReference type="NCBIfam" id="TIGR03570">
    <property type="entry name" value="NeuD_NnaD"/>
    <property type="match status" value="1"/>
</dbReference>
<gene>
    <name evidence="8" type="ORF">SAMN05421847_2336</name>
</gene>
<evidence type="ECO:0000256" key="6">
    <source>
        <dbReference type="PIRSR" id="PIRSR620019-2"/>
    </source>
</evidence>
<feature type="site" description="Increases basicity of active site His" evidence="5">
    <location>
        <position position="136"/>
    </location>
</feature>
<dbReference type="Gene3D" id="2.160.10.10">
    <property type="entry name" value="Hexapeptide repeat proteins"/>
    <property type="match status" value="1"/>
</dbReference>
<feature type="domain" description="PglD N-terminal" evidence="7">
    <location>
        <begin position="3"/>
        <end position="79"/>
    </location>
</feature>
<evidence type="ECO:0000256" key="3">
    <source>
        <dbReference type="ARBA" id="ARBA00022737"/>
    </source>
</evidence>
<feature type="binding site" evidence="6">
    <location>
        <position position="144"/>
    </location>
    <ligand>
        <name>acetyl-CoA</name>
        <dbReference type="ChEBI" id="CHEBI:57288"/>
    </ligand>
</feature>
<evidence type="ECO:0000259" key="7">
    <source>
        <dbReference type="Pfam" id="PF17836"/>
    </source>
</evidence>
<proteinExistence type="inferred from homology"/>
<sequence length="205" mass="21935">MKKMILVGYSGHAFVVADAAICMGLKLHYYSEVSKVNTNPFNLNYIGFEGNKDFEGWADDYEFILGIGDNKLRQKIGKQIVNKNKLLKTVIHPTASISKNVNIGEGSFVSKNVSVNPLAIIGNFCILNTGCIVEHECILGEAVHVAPGAVLAGNVSVGERTFIGANVVVKQGIKIGKDVIIGAGSVVIKNIPDGKKIVGNPTREI</sequence>
<reference evidence="9" key="1">
    <citation type="submission" date="2016-10" db="EMBL/GenBank/DDBJ databases">
        <authorList>
            <person name="Varghese N."/>
            <person name="Submissions S."/>
        </authorList>
    </citation>
    <scope>NUCLEOTIDE SEQUENCE [LARGE SCALE GENOMIC DNA]</scope>
    <source>
        <strain evidence="9">DSM 21580</strain>
    </source>
</reference>
<dbReference type="EMBL" id="FNUS01000005">
    <property type="protein sequence ID" value="SEG42969.1"/>
    <property type="molecule type" value="Genomic_DNA"/>
</dbReference>
<dbReference type="InterPro" id="IPR011004">
    <property type="entry name" value="Trimer_LpxA-like_sf"/>
</dbReference>
<evidence type="ECO:0000256" key="1">
    <source>
        <dbReference type="ARBA" id="ARBA00007274"/>
    </source>
</evidence>
<accession>A0A1H6A2L5</accession>
<dbReference type="InterPro" id="IPR041561">
    <property type="entry name" value="PglD_N"/>
</dbReference>
<dbReference type="InterPro" id="IPR050179">
    <property type="entry name" value="Trans_hexapeptide_repeat"/>
</dbReference>
<dbReference type="Proteomes" id="UP000236738">
    <property type="component" value="Unassembled WGS sequence"/>
</dbReference>
<dbReference type="InterPro" id="IPR001451">
    <property type="entry name" value="Hexapep"/>
</dbReference>
<feature type="binding site" evidence="6">
    <location>
        <position position="68"/>
    </location>
    <ligand>
        <name>substrate</name>
    </ligand>
</feature>
<keyword evidence="4 8" id="KW-0012">Acyltransferase</keyword>
<dbReference type="OrthoDB" id="9801697at2"/>
<dbReference type="PANTHER" id="PTHR43300:SF7">
    <property type="entry name" value="UDP-N-ACETYLBACILLOSAMINE N-ACETYLTRANSFERASE"/>
    <property type="match status" value="1"/>
</dbReference>
<dbReference type="InterPro" id="IPR020019">
    <property type="entry name" value="AcTrfase_PglD-like"/>
</dbReference>
<comment type="similarity">
    <text evidence="1">Belongs to the transferase hexapeptide repeat family.</text>
</comment>
<evidence type="ECO:0000256" key="4">
    <source>
        <dbReference type="ARBA" id="ARBA00023315"/>
    </source>
</evidence>
<protein>
    <submittedName>
        <fullName evidence="8">Sugar O-acyltransferase, sialic acid O-acetyltransferase NeuD family</fullName>
    </submittedName>
</protein>
<dbReference type="GO" id="GO:0016746">
    <property type="term" value="F:acyltransferase activity"/>
    <property type="evidence" value="ECO:0007669"/>
    <property type="project" value="UniProtKB-KW"/>
</dbReference>
<dbReference type="Pfam" id="PF00132">
    <property type="entry name" value="Hexapep"/>
    <property type="match status" value="1"/>
</dbReference>
<dbReference type="PANTHER" id="PTHR43300">
    <property type="entry name" value="ACETYLTRANSFERASE"/>
    <property type="match status" value="1"/>
</dbReference>
<feature type="active site" description="Proton acceptor" evidence="5">
    <location>
        <position position="135"/>
    </location>
</feature>
<dbReference type="SUPFAM" id="SSF51161">
    <property type="entry name" value="Trimeric LpxA-like enzymes"/>
    <property type="match status" value="1"/>
</dbReference>
<dbReference type="AlphaFoldDB" id="A0A1H6A2L5"/>
<organism evidence="8 9">
    <name type="scientific">Halpernia humi</name>
    <dbReference type="NCBI Taxonomy" id="493375"/>
    <lineage>
        <taxon>Bacteria</taxon>
        <taxon>Pseudomonadati</taxon>
        <taxon>Bacteroidota</taxon>
        <taxon>Flavobacteriia</taxon>
        <taxon>Flavobacteriales</taxon>
        <taxon>Weeksellaceae</taxon>
        <taxon>Chryseobacterium group</taxon>
        <taxon>Halpernia</taxon>
    </lineage>
</organism>